<dbReference type="SUPFAM" id="SSF46934">
    <property type="entry name" value="UBA-like"/>
    <property type="match status" value="1"/>
</dbReference>
<dbReference type="GO" id="GO:0000151">
    <property type="term" value="C:ubiquitin ligase complex"/>
    <property type="evidence" value="ECO:0007669"/>
    <property type="project" value="TreeGrafter"/>
</dbReference>
<comment type="caution">
    <text evidence="4">The sequence shown here is derived from an EMBL/GenBank/DDBJ whole genome shotgun (WGS) entry which is preliminary data.</text>
</comment>
<proteinExistence type="predicted"/>
<dbReference type="PROSITE" id="PS51229">
    <property type="entry name" value="DCUN1"/>
    <property type="match status" value="1"/>
</dbReference>
<dbReference type="EMBL" id="CANHGI010000003">
    <property type="protein sequence ID" value="CAI5446156.1"/>
    <property type="molecule type" value="Genomic_DNA"/>
</dbReference>
<dbReference type="InterPro" id="IPR005176">
    <property type="entry name" value="PONY_dom"/>
</dbReference>
<keyword evidence="1" id="KW-0833">Ubl conjugation pathway</keyword>
<evidence type="ECO:0000256" key="1">
    <source>
        <dbReference type="ARBA" id="ARBA00022786"/>
    </source>
</evidence>
<accession>A0A9P1N372</accession>
<name>A0A9P1N372_9PELO</name>
<dbReference type="PANTHER" id="PTHR12281">
    <property type="entry name" value="RP42 RELATED"/>
    <property type="match status" value="1"/>
</dbReference>
<dbReference type="Gene3D" id="1.10.8.10">
    <property type="entry name" value="DNA helicase RuvA subunit, C-terminal domain"/>
    <property type="match status" value="1"/>
</dbReference>
<dbReference type="OrthoDB" id="286637at2759"/>
<dbReference type="AlphaFoldDB" id="A0A9P1N372"/>
<evidence type="ECO:0000313" key="4">
    <source>
        <dbReference type="EMBL" id="CAI5446156.1"/>
    </source>
</evidence>
<organism evidence="4 5">
    <name type="scientific">Caenorhabditis angaria</name>
    <dbReference type="NCBI Taxonomy" id="860376"/>
    <lineage>
        <taxon>Eukaryota</taxon>
        <taxon>Metazoa</taxon>
        <taxon>Ecdysozoa</taxon>
        <taxon>Nematoda</taxon>
        <taxon>Chromadorea</taxon>
        <taxon>Rhabditida</taxon>
        <taxon>Rhabditina</taxon>
        <taxon>Rhabditomorpha</taxon>
        <taxon>Rhabditoidea</taxon>
        <taxon>Rhabditidae</taxon>
        <taxon>Peloderinae</taxon>
        <taxon>Caenorhabditis</taxon>
    </lineage>
</organism>
<dbReference type="GO" id="GO:0045116">
    <property type="term" value="P:protein neddylation"/>
    <property type="evidence" value="ECO:0007669"/>
    <property type="project" value="TreeGrafter"/>
</dbReference>
<dbReference type="FunFam" id="1.10.238.10:FF:000030">
    <property type="entry name" value="DCN1-like protein"/>
    <property type="match status" value="1"/>
</dbReference>
<feature type="domain" description="DCUN1" evidence="3">
    <location>
        <begin position="92"/>
        <end position="284"/>
    </location>
</feature>
<dbReference type="PANTHER" id="PTHR12281:SF32">
    <property type="entry name" value="DCN1-LIKE PROTEIN"/>
    <property type="match status" value="1"/>
</dbReference>
<dbReference type="Gene3D" id="1.10.238.200">
    <property type="entry name" value="Cullin, PONY binding domain"/>
    <property type="match status" value="1"/>
</dbReference>
<evidence type="ECO:0000259" key="3">
    <source>
        <dbReference type="PROSITE" id="PS51229"/>
    </source>
</evidence>
<dbReference type="Gene3D" id="1.10.238.10">
    <property type="entry name" value="EF-hand"/>
    <property type="match status" value="1"/>
</dbReference>
<protein>
    <recommendedName>
        <fullName evidence="2">Defective in cullin neddylation protein</fullName>
    </recommendedName>
</protein>
<dbReference type="GO" id="GO:0031624">
    <property type="term" value="F:ubiquitin conjugating enzyme binding"/>
    <property type="evidence" value="ECO:0007669"/>
    <property type="project" value="TreeGrafter"/>
</dbReference>
<dbReference type="GO" id="GO:0005886">
    <property type="term" value="C:plasma membrane"/>
    <property type="evidence" value="ECO:0007669"/>
    <property type="project" value="UniProtKB-ARBA"/>
</dbReference>
<evidence type="ECO:0000256" key="2">
    <source>
        <dbReference type="RuleBase" id="RU410713"/>
    </source>
</evidence>
<dbReference type="FunFam" id="1.10.238.200:FF:000003">
    <property type="entry name" value="DCN1-like protein 3"/>
    <property type="match status" value="1"/>
</dbReference>
<dbReference type="Proteomes" id="UP001152747">
    <property type="component" value="Unassembled WGS sequence"/>
</dbReference>
<gene>
    <name evidence="4" type="ORF">CAMP_LOCUS8793</name>
</gene>
<dbReference type="GO" id="GO:0097602">
    <property type="term" value="F:cullin family protein binding"/>
    <property type="evidence" value="ECO:0007669"/>
    <property type="project" value="TreeGrafter"/>
</dbReference>
<dbReference type="GO" id="GO:0032182">
    <property type="term" value="F:ubiquitin-like protein binding"/>
    <property type="evidence" value="ECO:0007669"/>
    <property type="project" value="TreeGrafter"/>
</dbReference>
<dbReference type="InterPro" id="IPR009060">
    <property type="entry name" value="UBA-like_sf"/>
</dbReference>
<dbReference type="InterPro" id="IPR042460">
    <property type="entry name" value="DCN1-like_PONY"/>
</dbReference>
<dbReference type="CDD" id="cd14350">
    <property type="entry name" value="UBA_DCNL"/>
    <property type="match status" value="1"/>
</dbReference>
<reference evidence="4" key="1">
    <citation type="submission" date="2022-11" db="EMBL/GenBank/DDBJ databases">
        <authorList>
            <person name="Kikuchi T."/>
        </authorList>
    </citation>
    <scope>NUCLEOTIDE SEQUENCE</scope>
    <source>
        <strain evidence="4">PS1010</strain>
    </source>
</reference>
<evidence type="ECO:0000313" key="5">
    <source>
        <dbReference type="Proteomes" id="UP001152747"/>
    </source>
</evidence>
<keyword evidence="5" id="KW-1185">Reference proteome</keyword>
<dbReference type="InterPro" id="IPR014764">
    <property type="entry name" value="DCN-prot"/>
</dbReference>
<comment type="function">
    <text evidence="2">Neddylation of cullins play an essential role in the regulation of SCF-type complexes activity.</text>
</comment>
<dbReference type="GO" id="GO:2000436">
    <property type="term" value="P:positive regulation of protein neddylation"/>
    <property type="evidence" value="ECO:0007669"/>
    <property type="project" value="UniProtKB-ARBA"/>
</dbReference>
<dbReference type="Pfam" id="PF14555">
    <property type="entry name" value="UBA_4"/>
    <property type="match status" value="1"/>
</dbReference>
<dbReference type="Pfam" id="PF03556">
    <property type="entry name" value="Cullin_binding"/>
    <property type="match status" value="1"/>
</dbReference>
<sequence>MKCITILRTLMSGNPTKKNVGLYAFSNWHHKFIKMNRLKTDQRSKVKSFVQWTQSTDPTAISFLTKANWNIEYATQLYFDNPRLFEQSVPSVDRLKIERLFSSYVEECDKLGAKRMGPHGVQRLLNDLGYNPCDRRVLLLACKFKAATQCEFSLEEWFEGMSALRADSIDAVRERLNTLDNELSSDKQKFRELYNFTFQYGKPASQRSLDMETAIAYWHVLFGEQFNIFGQWEEFLREEHKGGITKDTWSLLLDFVYTIKSDLSNYDEDGAWPVLIDQFVEYAREKYNYPNPNASNEKQNEISAYSSYY</sequence>